<feature type="region of interest" description="Disordered" evidence="18">
    <location>
        <begin position="455"/>
        <end position="481"/>
    </location>
</feature>
<name>A0A9Q8WLW9_9PEZI</name>
<comment type="catalytic activity">
    <reaction evidence="15">
        <text>Hydrolyzes single-stranded DNA or mismatched double-stranded DNA and polynucleotides, releasing free uracil.</text>
        <dbReference type="EC" id="3.2.2.27"/>
    </reaction>
</comment>
<evidence type="ECO:0000256" key="6">
    <source>
        <dbReference type="ARBA" id="ARBA00022737"/>
    </source>
</evidence>
<organism evidence="20 21">
    <name type="scientific">Colletotrichum lupini</name>
    <dbReference type="NCBI Taxonomy" id="145971"/>
    <lineage>
        <taxon>Eukaryota</taxon>
        <taxon>Fungi</taxon>
        <taxon>Dikarya</taxon>
        <taxon>Ascomycota</taxon>
        <taxon>Pezizomycotina</taxon>
        <taxon>Sordariomycetes</taxon>
        <taxon>Hypocreomycetidae</taxon>
        <taxon>Glomerellales</taxon>
        <taxon>Glomerellaceae</taxon>
        <taxon>Colletotrichum</taxon>
        <taxon>Colletotrichum acutatum species complex</taxon>
    </lineage>
</organism>
<feature type="domain" description="Uracil-DNA glycosylase-like" evidence="19">
    <location>
        <begin position="871"/>
        <end position="1035"/>
    </location>
</feature>
<feature type="region of interest" description="Disordered" evidence="18">
    <location>
        <begin position="156"/>
        <end position="191"/>
    </location>
</feature>
<protein>
    <recommendedName>
        <fullName evidence="15">Uracil-DNA glycosylase</fullName>
        <shortName evidence="15">UDG</shortName>
        <ecNumber evidence="15">3.2.2.27</ecNumber>
    </recommendedName>
</protein>
<dbReference type="PANTHER" id="PTHR45760:SF2">
    <property type="entry name" value="FI19922P1-RELATED"/>
    <property type="match status" value="1"/>
</dbReference>
<sequence>MKLGKCYDSDIDYFFKSRAGRPLIIDNDAVSRHGKHAELESDGVVPTNWVRGSVRDITLNGLDSARPARCPGATHFIISGKFLGEEMEGTRVGARTRFRTCTFSSPPHPSNRPSFSTLANLLLHHISAERMTAASLPSSDFPDDASWSAMTTIHQATRGQDHDRFDPDDSFPMARIAQPPTNGSGGSDDDITAPQKMISAMSGSLLTSLLVTPLDVVRIRWQSQNVTPPTVDFSRLAMTTDTLKTFNTSNLGVTACCREVFFMNNNSELCLAMPRAAEGAGASAAAACSVEEVERKTISSTMDGLKKIARNEGFTSLWRGLSPTLLMTIPGNIIYFTGYDWMRYNRKSPIAQRLNDDTAPLVAGSAARVLAAAAVSPIELFRTRMQASTGNSTTGHLANTFRDIKDMVHSSGYTSLWRGLTLTLWRDVPFSGLYWWGYETIRGRLTDFRETRRGRTLDTRGSRTQSRRRSQSHENHTETMTDSFIAGAVSGGFASIVTMPFDVGKTRTQVYREAPRQAGEANAAKAAAAEQGSMVRLLWHIFTTEGIGGLWKGWIPRTLKVAPACAIMISSYEVGKRHYWAFSGLLSIDDGKEKNPGLEFACRAAYVASWLIPALYGRDALPNNGPVLTLSHHFVPKSRRELSGAIATAKQPGPLQGCSSQAAPRPLPATKSFQDAPEQRVNQLALMTFSSCPLRLSRLATYAVLRPRPGQRPANVIVSLSYSLPSPHANMSTLKRKAGTLSASDSKKPKQDGSIMSFFGAPKPAAGNKGAGSTAAGAAGAAAAPEAPAVKFDKAKWVAGLTAEQKELLQLEISSLHESWLALLKDEVTSKEFLDLKRFLNRESDAGKKWFPPKEDVYSWYVPTLIQASSRHTPFNTVKVVILGQDPYHNVNQAHGLAFSVRPPTPAPPSLKNMYIALKKDYPSFSPPPNKGGLLTPWADRGVLLLNTCLTVRAHEANSHANRGWERFTQKVIDLVAAKRSRGVVFMAWGTPAGKRVVKVDAQKHLVLKSVHPSPLSASRGFFDCGHFKKANEWLVTRYGAGAEIDWDLSGTTKKVEAKVVAPPETKVTKTIDVDEDEEAEMAMAAAAAEAEKENEKAKDSPKDDTEEEE</sequence>
<dbReference type="Gene3D" id="1.50.40.10">
    <property type="entry name" value="Mitochondrial carrier domain"/>
    <property type="match status" value="2"/>
</dbReference>
<keyword evidence="11 15" id="KW-0496">Mitochondrion</keyword>
<evidence type="ECO:0000256" key="5">
    <source>
        <dbReference type="ARBA" id="ARBA00022692"/>
    </source>
</evidence>
<accession>A0A9Q8WLW9</accession>
<keyword evidence="10" id="KW-1133">Transmembrane helix</keyword>
<comment type="function">
    <text evidence="15">Excises uracil residues from the DNA which can arise as a result of misincorporation of dUMP residues by DNA polymerase or due to deamination of cytosine.</text>
</comment>
<evidence type="ECO:0000256" key="8">
    <source>
        <dbReference type="ARBA" id="ARBA00022792"/>
    </source>
</evidence>
<dbReference type="InterPro" id="IPR018085">
    <property type="entry name" value="Ura-DNA_Glyclase_AS"/>
</dbReference>
<feature type="active site" description="Proton acceptor" evidence="15 17">
    <location>
        <position position="886"/>
    </location>
</feature>
<dbReference type="SUPFAM" id="SSF52141">
    <property type="entry name" value="Uracil-DNA glycosylase-like"/>
    <property type="match status" value="1"/>
</dbReference>
<feature type="region of interest" description="Disordered" evidence="18">
    <location>
        <begin position="738"/>
        <end position="759"/>
    </location>
</feature>
<evidence type="ECO:0000313" key="21">
    <source>
        <dbReference type="Proteomes" id="UP000830671"/>
    </source>
</evidence>
<dbReference type="EMBL" id="CP019479">
    <property type="protein sequence ID" value="UQC88101.1"/>
    <property type="molecule type" value="Genomic_DNA"/>
</dbReference>
<dbReference type="PROSITE" id="PS00130">
    <property type="entry name" value="U_DNA_GLYCOSYLASE"/>
    <property type="match status" value="1"/>
</dbReference>
<dbReference type="NCBIfam" id="NF003592">
    <property type="entry name" value="PRK05254.1-5"/>
    <property type="match status" value="1"/>
</dbReference>
<dbReference type="NCBIfam" id="NF003589">
    <property type="entry name" value="PRK05254.1-2"/>
    <property type="match status" value="1"/>
</dbReference>
<evidence type="ECO:0000256" key="12">
    <source>
        <dbReference type="ARBA" id="ARBA00023136"/>
    </source>
</evidence>
<dbReference type="AlphaFoldDB" id="A0A9Q8WLW9"/>
<evidence type="ECO:0000256" key="2">
    <source>
        <dbReference type="ARBA" id="ARBA00006375"/>
    </source>
</evidence>
<dbReference type="SUPFAM" id="SSF103506">
    <property type="entry name" value="Mitochondrial carrier"/>
    <property type="match status" value="1"/>
</dbReference>
<reference evidence="20" key="1">
    <citation type="journal article" date="2021" name="Mol. Plant Microbe Interact.">
        <title>Complete Genome Sequence of the Plant-Pathogenic Fungus Colletotrichum lupini.</title>
        <authorList>
            <person name="Baroncelli R."/>
            <person name="Pensec F."/>
            <person name="Da Lio D."/>
            <person name="Boufleur T."/>
            <person name="Vicente I."/>
            <person name="Sarrocco S."/>
            <person name="Picot A."/>
            <person name="Baraldi E."/>
            <person name="Sukno S."/>
            <person name="Thon M."/>
            <person name="Le Floch G."/>
        </authorList>
    </citation>
    <scope>NUCLEOTIDE SEQUENCE</scope>
    <source>
        <strain evidence="20">IMI 504893</strain>
    </source>
</reference>
<comment type="similarity">
    <text evidence="2">Belongs to the mitochondrial carrier (TC 2.A.29) family.</text>
</comment>
<keyword evidence="13 15" id="KW-0234">DNA repair</keyword>
<evidence type="ECO:0000256" key="4">
    <source>
        <dbReference type="ARBA" id="ARBA00022448"/>
    </source>
</evidence>
<comment type="similarity">
    <text evidence="3 15">Belongs to the uracil-DNA glycosylase (UDG) superfamily. UNG family.</text>
</comment>
<dbReference type="GO" id="GO:0005634">
    <property type="term" value="C:nucleus"/>
    <property type="evidence" value="ECO:0007669"/>
    <property type="project" value="UniProtKB-SubCell"/>
</dbReference>
<dbReference type="SMART" id="SM00986">
    <property type="entry name" value="UDG"/>
    <property type="match status" value="1"/>
</dbReference>
<dbReference type="GO" id="GO:0006284">
    <property type="term" value="P:base-excision repair"/>
    <property type="evidence" value="ECO:0007669"/>
    <property type="project" value="UniProtKB-UniRule"/>
</dbReference>
<keyword evidence="21" id="KW-1185">Reference proteome</keyword>
<evidence type="ECO:0000256" key="1">
    <source>
        <dbReference type="ARBA" id="ARBA00004448"/>
    </source>
</evidence>
<evidence type="ECO:0000256" key="10">
    <source>
        <dbReference type="ARBA" id="ARBA00022989"/>
    </source>
</evidence>
<evidence type="ECO:0000256" key="13">
    <source>
        <dbReference type="ARBA" id="ARBA00023204"/>
    </source>
</evidence>
<evidence type="ECO:0000256" key="17">
    <source>
        <dbReference type="PROSITE-ProRule" id="PRU10072"/>
    </source>
</evidence>
<dbReference type="PROSITE" id="PS50920">
    <property type="entry name" value="SOLCAR"/>
    <property type="match status" value="3"/>
</dbReference>
<dbReference type="HAMAP" id="MF_00148">
    <property type="entry name" value="UDG"/>
    <property type="match status" value="1"/>
</dbReference>
<feature type="region of interest" description="Disordered" evidence="18">
    <location>
        <begin position="1086"/>
        <end position="1110"/>
    </location>
</feature>
<keyword evidence="4" id="KW-0813">Transport</keyword>
<proteinExistence type="inferred from homology"/>
<dbReference type="FunFam" id="3.40.470.10:FF:000007">
    <property type="entry name" value="Uracil-DNA glycosylase"/>
    <property type="match status" value="1"/>
</dbReference>
<dbReference type="EC" id="3.2.2.27" evidence="15"/>
<dbReference type="InterPro" id="IPR036895">
    <property type="entry name" value="Uracil-DNA_glycosylase-like_sf"/>
</dbReference>
<keyword evidence="7 15" id="KW-0227">DNA damage</keyword>
<feature type="repeat" description="Solcar" evidence="16">
    <location>
        <begin position="191"/>
        <end position="345"/>
    </location>
</feature>
<dbReference type="CDD" id="cd10027">
    <property type="entry name" value="UDG-F1-like"/>
    <property type="match status" value="1"/>
</dbReference>
<dbReference type="Pfam" id="PF03167">
    <property type="entry name" value="UDG"/>
    <property type="match status" value="1"/>
</dbReference>
<evidence type="ECO:0000256" key="3">
    <source>
        <dbReference type="ARBA" id="ARBA00008184"/>
    </source>
</evidence>
<dbReference type="NCBIfam" id="TIGR00628">
    <property type="entry name" value="ung"/>
    <property type="match status" value="1"/>
</dbReference>
<dbReference type="Gene3D" id="3.40.470.10">
    <property type="entry name" value="Uracil-DNA glycosylase-like domain"/>
    <property type="match status" value="1"/>
</dbReference>
<dbReference type="InterPro" id="IPR005122">
    <property type="entry name" value="Uracil-DNA_glycosylase-like"/>
</dbReference>
<evidence type="ECO:0000259" key="19">
    <source>
        <dbReference type="SMART" id="SM00986"/>
    </source>
</evidence>
<evidence type="ECO:0000313" key="20">
    <source>
        <dbReference type="EMBL" id="UQC88101.1"/>
    </source>
</evidence>
<dbReference type="InterPro" id="IPR002043">
    <property type="entry name" value="UDG_fam1"/>
</dbReference>
<evidence type="ECO:0000256" key="15">
    <source>
        <dbReference type="HAMAP-Rule" id="MF_03166"/>
    </source>
</evidence>
<comment type="subcellular location">
    <subcellularLocation>
        <location evidence="1">Mitochondrion inner membrane</location>
        <topology evidence="1">Multi-pass membrane protein</topology>
    </subcellularLocation>
    <subcellularLocation>
        <location evidence="15">Mitochondrion</location>
    </subcellularLocation>
    <subcellularLocation>
        <location evidence="15">Nucleus</location>
    </subcellularLocation>
</comment>
<dbReference type="PANTHER" id="PTHR45760">
    <property type="entry name" value="FI19922P1-RELATED"/>
    <property type="match status" value="1"/>
</dbReference>
<dbReference type="InterPro" id="IPR023395">
    <property type="entry name" value="MCP_dom_sf"/>
</dbReference>
<dbReference type="InterPro" id="IPR018108">
    <property type="entry name" value="MCP_transmembrane"/>
</dbReference>
<keyword evidence="5 16" id="KW-0812">Transmembrane</keyword>
<dbReference type="GO" id="GO:1990542">
    <property type="term" value="P:mitochondrial transmembrane transport"/>
    <property type="evidence" value="ECO:0007669"/>
    <property type="project" value="InterPro"/>
</dbReference>
<feature type="repeat" description="Solcar" evidence="16">
    <location>
        <begin position="478"/>
        <end position="578"/>
    </location>
</feature>
<dbReference type="Proteomes" id="UP000830671">
    <property type="component" value="Chromosome 7"/>
</dbReference>
<keyword evidence="6" id="KW-0677">Repeat</keyword>
<keyword evidence="8" id="KW-0999">Mitochondrion inner membrane</keyword>
<feature type="compositionally biased region" description="Basic and acidic residues" evidence="18">
    <location>
        <begin position="1090"/>
        <end position="1104"/>
    </location>
</feature>
<gene>
    <name evidence="15" type="primary">UNG1</name>
    <name evidence="20" type="ORF">CLUP02_13623</name>
</gene>
<dbReference type="NCBIfam" id="NF003588">
    <property type="entry name" value="PRK05254.1-1"/>
    <property type="match status" value="1"/>
</dbReference>
<dbReference type="GO" id="GO:0005743">
    <property type="term" value="C:mitochondrial inner membrane"/>
    <property type="evidence" value="ECO:0007669"/>
    <property type="project" value="UniProtKB-SubCell"/>
</dbReference>
<keyword evidence="12 16" id="KW-0472">Membrane</keyword>
<dbReference type="Pfam" id="PF00153">
    <property type="entry name" value="Mito_carr"/>
    <property type="match status" value="3"/>
</dbReference>
<evidence type="ECO:0000256" key="16">
    <source>
        <dbReference type="PROSITE-ProRule" id="PRU00282"/>
    </source>
</evidence>
<evidence type="ECO:0000256" key="11">
    <source>
        <dbReference type="ARBA" id="ARBA00023128"/>
    </source>
</evidence>
<evidence type="ECO:0000256" key="18">
    <source>
        <dbReference type="SAM" id="MobiDB-lite"/>
    </source>
</evidence>
<dbReference type="SMART" id="SM00987">
    <property type="entry name" value="UreE_C"/>
    <property type="match status" value="1"/>
</dbReference>
<keyword evidence="9 15" id="KW-0378">Hydrolase</keyword>
<evidence type="ECO:0000256" key="9">
    <source>
        <dbReference type="ARBA" id="ARBA00022801"/>
    </source>
</evidence>
<dbReference type="InterPro" id="IPR045315">
    <property type="entry name" value="Mtm1-like"/>
</dbReference>
<evidence type="ECO:0000256" key="14">
    <source>
        <dbReference type="ARBA" id="ARBA00023242"/>
    </source>
</evidence>
<keyword evidence="14 15" id="KW-0539">Nucleus</keyword>
<evidence type="ECO:0000256" key="7">
    <source>
        <dbReference type="ARBA" id="ARBA00022763"/>
    </source>
</evidence>
<dbReference type="GO" id="GO:0004844">
    <property type="term" value="F:uracil DNA N-glycosylase activity"/>
    <property type="evidence" value="ECO:0007669"/>
    <property type="project" value="UniProtKB-UniRule"/>
</dbReference>
<feature type="repeat" description="Solcar" evidence="16">
    <location>
        <begin position="355"/>
        <end position="444"/>
    </location>
</feature>